<proteinExistence type="predicted"/>
<dbReference type="EMBL" id="CAFBOZ010000286">
    <property type="protein sequence ID" value="CAB5020783.1"/>
    <property type="molecule type" value="Genomic_DNA"/>
</dbReference>
<organism evidence="1">
    <name type="scientific">freshwater metagenome</name>
    <dbReference type="NCBI Taxonomy" id="449393"/>
    <lineage>
        <taxon>unclassified sequences</taxon>
        <taxon>metagenomes</taxon>
        <taxon>ecological metagenomes</taxon>
    </lineage>
</organism>
<reference evidence="1" key="1">
    <citation type="submission" date="2020-05" db="EMBL/GenBank/DDBJ databases">
        <authorList>
            <person name="Chiriac C."/>
            <person name="Salcher M."/>
            <person name="Ghai R."/>
            <person name="Kavagutti S V."/>
        </authorList>
    </citation>
    <scope>NUCLEOTIDE SEQUENCE</scope>
</reference>
<dbReference type="AlphaFoldDB" id="A0A6J7QY76"/>
<sequence length="331" mass="36267">MHPQPDPATLGEIVTRSQAIAAGMTVGQVNRRLRSGAWVSLRAGVYLLPHRGEQPADRFEAERRRHRQHAVAAVLRHPHGTIAGRSAALVHGMPLTSGVPSMVEIVVPHGHWTGRRAGVAVRSVVLEPSDHAWIPMGQALRGLPENQVDDAGADVARLHVPAMTPARTWVDIACRDEQAQALSAGDRALRTGQMGVAEVESILARMAGSRGCRRAAAVLPHLDGRRENALESLSFGRFLEWRLPLPVLQHEFSDAAGFIGRVDFYWPAFALVGEADGRLKYTSPEVLYAEKRRQERLEGLGLRVVRWGWSDVVTSNPRLWAQLRGCLLAAA</sequence>
<gene>
    <name evidence="1" type="ORF">UFOPK3992_01700</name>
</gene>
<protein>
    <submittedName>
        <fullName evidence="1">Unannotated protein</fullName>
    </submittedName>
</protein>
<accession>A0A6J7QY76</accession>
<evidence type="ECO:0000313" key="1">
    <source>
        <dbReference type="EMBL" id="CAB5020783.1"/>
    </source>
</evidence>
<name>A0A6J7QY76_9ZZZZ</name>